<gene>
    <name evidence="2" type="ORF">HNR61_007621</name>
</gene>
<feature type="domain" description="Winged helix-turn-helix" evidence="1">
    <location>
        <begin position="272"/>
        <end position="341"/>
    </location>
</feature>
<dbReference type="SUPFAM" id="SSF52540">
    <property type="entry name" value="P-loop containing nucleoside triphosphate hydrolases"/>
    <property type="match status" value="1"/>
</dbReference>
<dbReference type="EMBL" id="JACJIA010000013">
    <property type="protein sequence ID" value="MBA8955939.1"/>
    <property type="molecule type" value="Genomic_DNA"/>
</dbReference>
<evidence type="ECO:0000259" key="1">
    <source>
        <dbReference type="Pfam" id="PF25872"/>
    </source>
</evidence>
<dbReference type="Pfam" id="PF25872">
    <property type="entry name" value="HTH_77"/>
    <property type="match status" value="1"/>
</dbReference>
<evidence type="ECO:0000313" key="3">
    <source>
        <dbReference type="Proteomes" id="UP000572680"/>
    </source>
</evidence>
<comment type="caution">
    <text evidence="2">The sequence shown here is derived from an EMBL/GenBank/DDBJ whole genome shotgun (WGS) entry which is preliminary data.</text>
</comment>
<proteinExistence type="predicted"/>
<dbReference type="SUPFAM" id="SSF48452">
    <property type="entry name" value="TPR-like"/>
    <property type="match status" value="1"/>
</dbReference>
<protein>
    <submittedName>
        <fullName evidence="2">Putative ATPase</fullName>
    </submittedName>
</protein>
<evidence type="ECO:0000313" key="2">
    <source>
        <dbReference type="EMBL" id="MBA8955939.1"/>
    </source>
</evidence>
<dbReference type="Pfam" id="PF13424">
    <property type="entry name" value="TPR_12"/>
    <property type="match status" value="1"/>
</dbReference>
<dbReference type="AlphaFoldDB" id="A0A7W3LX50"/>
<accession>A0A7W3LX50</accession>
<sequence>MASPQAWPGNLPAETSSFIGRRDELAEVRRTLDRARLVTLLGPGGVGKTRLALRAASGVRQAFPGGVWLVELSALRAPELIAHTVAQTLRLPGPAAGDPVDLLADHLADAAPTLLILDTCEHLVHACAMLAETLLTVAPALRILATSRESLNTVGEYTVLVAPLEVPRTGDPEPDGCDSVELFAERAAACRPGFALAWHNRAAVAQLCRRLEGIPLALELAAVGLRAMPVEQMVERLDDRFRLLGPARTGEHRHRTLRTAITWSHDLCVPPERMLWARLSVFPGGFDLEAVERVCTDEHLPVGELLDVLTMLVDKSIVRFDPSGPRYRMLDTLREFGTELLERSGEAPVLHERHRDHYAALAERAVAGRRGDRQLAWVDRLQEEDDNLRAALEWSLATPGQERAGLRLAVLLCDHWFLTGRLGEGLDWYRRALAAVPGRTFEHGRALYGAGLYAILRADPAEAGALLAEALAVADAAGDPDLRAHALHELGRCRFHVGDLDGALDLYRRARRGYREAGARSTMSAMIHADLASVHAVRGDHGRAHDLCEEGIAACAAAGERWGRAVTVLTRAATHWLGGACDRAVSDVRDCLPVLAAFDNLRAIARSLDLLMVCAATTGDHERAAVLAGAAESLWERQCAPDRRGVHYVALRAAGVDAARRGLGGERFGALLARGRAMPTEQAVAFALDG</sequence>
<dbReference type="PANTHER" id="PTHR47691:SF3">
    <property type="entry name" value="HTH-TYPE TRANSCRIPTIONAL REGULATOR RV0890C-RELATED"/>
    <property type="match status" value="1"/>
</dbReference>
<name>A0A7W3LX50_ACTNM</name>
<dbReference type="InterPro" id="IPR011990">
    <property type="entry name" value="TPR-like_helical_dom_sf"/>
</dbReference>
<dbReference type="RefSeq" id="WP_182847876.1">
    <property type="nucleotide sequence ID" value="NZ_BAAALP010000026.1"/>
</dbReference>
<dbReference type="InterPro" id="IPR027417">
    <property type="entry name" value="P-loop_NTPase"/>
</dbReference>
<reference evidence="2 3" key="1">
    <citation type="submission" date="2020-08" db="EMBL/GenBank/DDBJ databases">
        <title>Genomic Encyclopedia of Type Strains, Phase IV (KMG-IV): sequencing the most valuable type-strain genomes for metagenomic binning, comparative biology and taxonomic classification.</title>
        <authorList>
            <person name="Goeker M."/>
        </authorList>
    </citation>
    <scope>NUCLEOTIDE SEQUENCE [LARGE SCALE GENOMIC DNA]</scope>
    <source>
        <strain evidence="2 3">DSM 44197</strain>
    </source>
</reference>
<dbReference type="Proteomes" id="UP000572680">
    <property type="component" value="Unassembled WGS sequence"/>
</dbReference>
<dbReference type="PANTHER" id="PTHR47691">
    <property type="entry name" value="REGULATOR-RELATED"/>
    <property type="match status" value="1"/>
</dbReference>
<organism evidence="2 3">
    <name type="scientific">Actinomadura namibiensis</name>
    <dbReference type="NCBI Taxonomy" id="182080"/>
    <lineage>
        <taxon>Bacteria</taxon>
        <taxon>Bacillati</taxon>
        <taxon>Actinomycetota</taxon>
        <taxon>Actinomycetes</taxon>
        <taxon>Streptosporangiales</taxon>
        <taxon>Thermomonosporaceae</taxon>
        <taxon>Actinomadura</taxon>
    </lineage>
</organism>
<dbReference type="InterPro" id="IPR058852">
    <property type="entry name" value="HTH_77"/>
</dbReference>
<dbReference type="Gene3D" id="1.25.40.10">
    <property type="entry name" value="Tetratricopeptide repeat domain"/>
    <property type="match status" value="1"/>
</dbReference>
<keyword evidence="3" id="KW-1185">Reference proteome</keyword>
<dbReference type="Gene3D" id="3.40.50.300">
    <property type="entry name" value="P-loop containing nucleotide triphosphate hydrolases"/>
    <property type="match status" value="1"/>
</dbReference>